<dbReference type="Pfam" id="PF01594">
    <property type="entry name" value="AI-2E_transport"/>
    <property type="match status" value="1"/>
</dbReference>
<evidence type="ECO:0000256" key="4">
    <source>
        <dbReference type="ARBA" id="ARBA00022989"/>
    </source>
</evidence>
<dbReference type="PANTHER" id="PTHR21716:SF68">
    <property type="entry name" value="TRANSPORT PROTEIN YTVI-RELATED"/>
    <property type="match status" value="1"/>
</dbReference>
<comment type="similarity">
    <text evidence="2">Belongs to the autoinducer-2 exporter (AI-2E) (TC 2.A.86) family.</text>
</comment>
<reference evidence="8" key="1">
    <citation type="submission" date="2016-09" db="EMBL/GenBank/DDBJ databases">
        <authorList>
            <person name="Varghese N."/>
            <person name="Submissions S."/>
        </authorList>
    </citation>
    <scope>NUCLEOTIDE SEQUENCE [LARGE SCALE GENOMIC DNA]</scope>
    <source>
        <strain evidence="8">S5</strain>
    </source>
</reference>
<feature type="transmembrane region" description="Helical" evidence="6">
    <location>
        <begin position="242"/>
        <end position="268"/>
    </location>
</feature>
<evidence type="ECO:0000256" key="5">
    <source>
        <dbReference type="ARBA" id="ARBA00023136"/>
    </source>
</evidence>
<keyword evidence="3 6" id="KW-0812">Transmembrane</keyword>
<feature type="transmembrane region" description="Helical" evidence="6">
    <location>
        <begin position="313"/>
        <end position="337"/>
    </location>
</feature>
<evidence type="ECO:0000256" key="6">
    <source>
        <dbReference type="SAM" id="Phobius"/>
    </source>
</evidence>
<comment type="subcellular location">
    <subcellularLocation>
        <location evidence="1">Membrane</location>
        <topology evidence="1">Multi-pass membrane protein</topology>
    </subcellularLocation>
</comment>
<dbReference type="OrthoDB" id="9774361at2"/>
<dbReference type="AlphaFoldDB" id="A0A1G6GZB5"/>
<keyword evidence="8" id="KW-1185">Reference proteome</keyword>
<organism evidence="7 8">
    <name type="scientific">Pelagirhabdus alkalitolerans</name>
    <dbReference type="NCBI Taxonomy" id="1612202"/>
    <lineage>
        <taxon>Bacteria</taxon>
        <taxon>Bacillati</taxon>
        <taxon>Bacillota</taxon>
        <taxon>Bacilli</taxon>
        <taxon>Bacillales</taxon>
        <taxon>Bacillaceae</taxon>
        <taxon>Pelagirhabdus</taxon>
    </lineage>
</organism>
<feature type="transmembrane region" description="Helical" evidence="6">
    <location>
        <begin position="63"/>
        <end position="85"/>
    </location>
</feature>
<dbReference type="InterPro" id="IPR002549">
    <property type="entry name" value="AI-2E-like"/>
</dbReference>
<dbReference type="PANTHER" id="PTHR21716">
    <property type="entry name" value="TRANSMEMBRANE PROTEIN"/>
    <property type="match status" value="1"/>
</dbReference>
<feature type="transmembrane region" description="Helical" evidence="6">
    <location>
        <begin position="152"/>
        <end position="178"/>
    </location>
</feature>
<evidence type="ECO:0000256" key="3">
    <source>
        <dbReference type="ARBA" id="ARBA00022692"/>
    </source>
</evidence>
<dbReference type="STRING" id="1612202.SAMN05421734_10258"/>
<name>A0A1G6GZB5_9BACI</name>
<dbReference type="InterPro" id="IPR014227">
    <property type="entry name" value="YtvI-like"/>
</dbReference>
<dbReference type="RefSeq" id="WP_090792716.1">
    <property type="nucleotide sequence ID" value="NZ_FMYI01000002.1"/>
</dbReference>
<evidence type="ECO:0000256" key="2">
    <source>
        <dbReference type="ARBA" id="ARBA00009773"/>
    </source>
</evidence>
<dbReference type="Proteomes" id="UP000242949">
    <property type="component" value="Unassembled WGS sequence"/>
</dbReference>
<dbReference type="GO" id="GO:0055085">
    <property type="term" value="P:transmembrane transport"/>
    <property type="evidence" value="ECO:0007669"/>
    <property type="project" value="TreeGrafter"/>
</dbReference>
<keyword evidence="5 6" id="KW-0472">Membrane</keyword>
<evidence type="ECO:0000313" key="8">
    <source>
        <dbReference type="Proteomes" id="UP000242949"/>
    </source>
</evidence>
<evidence type="ECO:0000313" key="7">
    <source>
        <dbReference type="EMBL" id="SDB87349.1"/>
    </source>
</evidence>
<keyword evidence="4 6" id="KW-1133">Transmembrane helix</keyword>
<gene>
    <name evidence="7" type="ORF">SAMN05421734_10258</name>
</gene>
<dbReference type="NCBIfam" id="TIGR02872">
    <property type="entry name" value="spore_ytvI"/>
    <property type="match status" value="1"/>
</dbReference>
<dbReference type="EMBL" id="FMYI01000002">
    <property type="protein sequence ID" value="SDB87349.1"/>
    <property type="molecule type" value="Genomic_DNA"/>
</dbReference>
<evidence type="ECO:0000256" key="1">
    <source>
        <dbReference type="ARBA" id="ARBA00004141"/>
    </source>
</evidence>
<accession>A0A1G6GZB5</accession>
<dbReference type="GO" id="GO:0016020">
    <property type="term" value="C:membrane"/>
    <property type="evidence" value="ECO:0007669"/>
    <property type="project" value="UniProtKB-SubCell"/>
</dbReference>
<sequence>MFKGLTKNHWRLIFLLIILIIFSIIILPVSVPLLIAFLTALFINPIVRFVKMRFQLNRKFSVIIVYLVFLFLLFGLGSIAITTIIRQLVDLVENAPDYILQVNRLLLEWSSDLEYAMADLPDEFVQEVNSSINSSVDSLTDLLRTNIRVERFATLVAVIPNYIVSFIVYLIALFLFMLELPHLKTKMYQNFTDETSEKIQFMFSRLKYVIVGFLKAQFLVSIIILFVSMIGLLIIIPEYAVIMATIIWLVDLIPIVGSIAVLGPWAIYMLIANHYLMGIQLGVLAIVLLTIRRTVEPKVMGQHIGLSPLATLIAMYVGLQLIGILGFIAGPIVVIAFNSAKEAGIIKWNFKI</sequence>
<feature type="transmembrane region" description="Helical" evidence="6">
    <location>
        <begin position="275"/>
        <end position="293"/>
    </location>
</feature>
<proteinExistence type="inferred from homology"/>
<feature type="transmembrane region" description="Helical" evidence="6">
    <location>
        <begin position="12"/>
        <end position="43"/>
    </location>
</feature>
<feature type="transmembrane region" description="Helical" evidence="6">
    <location>
        <begin position="208"/>
        <end position="236"/>
    </location>
</feature>
<protein>
    <submittedName>
        <fullName evidence="7">Sporulation integral membrane protein YtvI</fullName>
    </submittedName>
</protein>